<dbReference type="EMBL" id="UOFI01000109">
    <property type="protein sequence ID" value="VAW67815.1"/>
    <property type="molecule type" value="Genomic_DNA"/>
</dbReference>
<dbReference type="Pfam" id="PF13671">
    <property type="entry name" value="AAA_33"/>
    <property type="match status" value="1"/>
</dbReference>
<evidence type="ECO:0008006" key="2">
    <source>
        <dbReference type="Google" id="ProtNLM"/>
    </source>
</evidence>
<gene>
    <name evidence="1" type="ORF">MNBD_GAMMA09-400</name>
</gene>
<organism evidence="1">
    <name type="scientific">hydrothermal vent metagenome</name>
    <dbReference type="NCBI Taxonomy" id="652676"/>
    <lineage>
        <taxon>unclassified sequences</taxon>
        <taxon>metagenomes</taxon>
        <taxon>ecological metagenomes</taxon>
    </lineage>
</organism>
<accession>A0A3B0XHP9</accession>
<name>A0A3B0XHP9_9ZZZZ</name>
<dbReference type="PANTHER" id="PTHR39206">
    <property type="entry name" value="SLL8004 PROTEIN"/>
    <property type="match status" value="1"/>
</dbReference>
<dbReference type="AlphaFoldDB" id="A0A3B0XHP9"/>
<protein>
    <recommendedName>
        <fullName evidence="2">Zeta toxin domain-containing protein</fullName>
    </recommendedName>
</protein>
<dbReference type="SUPFAM" id="SSF52540">
    <property type="entry name" value="P-loop containing nucleoside triphosphate hydrolases"/>
    <property type="match status" value="1"/>
</dbReference>
<proteinExistence type="predicted"/>
<dbReference type="InterPro" id="IPR027417">
    <property type="entry name" value="P-loop_NTPase"/>
</dbReference>
<evidence type="ECO:0000313" key="1">
    <source>
        <dbReference type="EMBL" id="VAW67815.1"/>
    </source>
</evidence>
<reference evidence="1" key="1">
    <citation type="submission" date="2018-06" db="EMBL/GenBank/DDBJ databases">
        <authorList>
            <person name="Zhirakovskaya E."/>
        </authorList>
    </citation>
    <scope>NUCLEOTIDE SEQUENCE</scope>
</reference>
<dbReference type="PANTHER" id="PTHR39206:SF1">
    <property type="entry name" value="SLL8004 PROTEIN"/>
    <property type="match status" value="1"/>
</dbReference>
<sequence length="203" mass="22353">MITVITGVNGAGKSSIAGVWIRDAGGEYFNPDEVARQLQSQEPKLSQYAANGQAWQMGFDYLLNAIKHDSDYTFETTLGGNTITQSLLDAIEKGVHIRIIYVGLSSAELHIERVQYRVSQGGHDIPEDKIWERYSRSIHNMMTLLPGCVEVLVLDNSSPILNGKPGIKKLFGIKSGKITIVTQDLPAWAKPLATVALKNFHSE</sequence>
<dbReference type="Gene3D" id="3.40.50.300">
    <property type="entry name" value="P-loop containing nucleotide triphosphate hydrolases"/>
    <property type="match status" value="1"/>
</dbReference>